<keyword evidence="1" id="KW-0732">Signal</keyword>
<name>A0A023EBP3_AEDAL</name>
<dbReference type="CDD" id="cd00104">
    <property type="entry name" value="KAZAL_FS"/>
    <property type="match status" value="1"/>
</dbReference>
<evidence type="ECO:0000256" key="1">
    <source>
        <dbReference type="SAM" id="SignalP"/>
    </source>
</evidence>
<proteinExistence type="evidence at transcript level"/>
<feature type="domain" description="Kazal-like" evidence="2">
    <location>
        <begin position="29"/>
        <end position="81"/>
    </location>
</feature>
<accession>A0A023EBP3</accession>
<evidence type="ECO:0000313" key="3">
    <source>
        <dbReference type="EMBL" id="JAC06898.1"/>
    </source>
</evidence>
<dbReference type="Gene3D" id="3.30.60.30">
    <property type="match status" value="1"/>
</dbReference>
<evidence type="ECO:0000259" key="2">
    <source>
        <dbReference type="PROSITE" id="PS51465"/>
    </source>
</evidence>
<dbReference type="VEuPathDB" id="VectorBase:AALF011371"/>
<sequence length="84" mass="9129">MRRSVSVLAVILAVTLVVLLSAETQADIRSEIENCLCPLVYQPVCGSDNVTYDECLLYCAMATPTGSRIALKKLHDGPCENTKL</sequence>
<protein>
    <submittedName>
        <fullName evidence="3">Putative salivary kazal 1</fullName>
    </submittedName>
</protein>
<dbReference type="SUPFAM" id="SSF100895">
    <property type="entry name" value="Kazal-type serine protease inhibitors"/>
    <property type="match status" value="1"/>
</dbReference>
<feature type="signal peptide" evidence="1">
    <location>
        <begin position="1"/>
        <end position="26"/>
    </location>
</feature>
<dbReference type="VEuPathDB" id="VectorBase:AALC636_012322"/>
<dbReference type="AlphaFoldDB" id="A0A023EBP3"/>
<dbReference type="InterPro" id="IPR036058">
    <property type="entry name" value="Kazal_dom_sf"/>
</dbReference>
<dbReference type="EMBL" id="GAPW01006700">
    <property type="protein sequence ID" value="JAC06898.1"/>
    <property type="molecule type" value="mRNA"/>
</dbReference>
<feature type="chain" id="PRO_5001513731" evidence="1">
    <location>
        <begin position="27"/>
        <end position="84"/>
    </location>
</feature>
<dbReference type="PROSITE" id="PS51465">
    <property type="entry name" value="KAZAL_2"/>
    <property type="match status" value="1"/>
</dbReference>
<organism evidence="3">
    <name type="scientific">Aedes albopictus</name>
    <name type="common">Asian tiger mosquito</name>
    <name type="synonym">Stegomyia albopicta</name>
    <dbReference type="NCBI Taxonomy" id="7160"/>
    <lineage>
        <taxon>Eukaryota</taxon>
        <taxon>Metazoa</taxon>
        <taxon>Ecdysozoa</taxon>
        <taxon>Arthropoda</taxon>
        <taxon>Hexapoda</taxon>
        <taxon>Insecta</taxon>
        <taxon>Pterygota</taxon>
        <taxon>Neoptera</taxon>
        <taxon>Endopterygota</taxon>
        <taxon>Diptera</taxon>
        <taxon>Nematocera</taxon>
        <taxon>Culicoidea</taxon>
        <taxon>Culicidae</taxon>
        <taxon>Culicinae</taxon>
        <taxon>Aedini</taxon>
        <taxon>Aedes</taxon>
        <taxon>Stegomyia</taxon>
    </lineage>
</organism>
<dbReference type="Pfam" id="PF00050">
    <property type="entry name" value="Kazal_1"/>
    <property type="match status" value="1"/>
</dbReference>
<dbReference type="SMART" id="SM00280">
    <property type="entry name" value="KAZAL"/>
    <property type="match status" value="1"/>
</dbReference>
<reference evidence="3" key="1">
    <citation type="journal article" date="2014" name="PLoS Negl. Trop. Dis.">
        <title>Identification and characterization of seminal fluid proteins in the Asian tiger mosquito, Aedes albopictus.</title>
        <authorList>
            <person name="Boes K.E."/>
            <person name="Ribeiro J.M."/>
            <person name="Wong A."/>
            <person name="Harrington L.C."/>
            <person name="Wolfner M.F."/>
            <person name="Sirot L.K."/>
        </authorList>
    </citation>
    <scope>NUCLEOTIDE SEQUENCE</scope>
    <source>
        <tissue evidence="3">Reproductive organs</tissue>
    </source>
</reference>
<dbReference type="InterPro" id="IPR002350">
    <property type="entry name" value="Kazal_dom"/>
</dbReference>